<dbReference type="PANTHER" id="PTHR11361:SF99">
    <property type="entry name" value="DNA MISMATCH REPAIR PROTEIN"/>
    <property type="match status" value="1"/>
</dbReference>
<dbReference type="OrthoDB" id="1097361at2"/>
<accession>A0A2S5A9Q4</accession>
<reference evidence="6 7" key="1">
    <citation type="submission" date="2018-01" db="EMBL/GenBank/DDBJ databases">
        <authorList>
            <person name="Gaut B.S."/>
            <person name="Morton B.R."/>
            <person name="Clegg M.T."/>
            <person name="Duvall M.R."/>
        </authorList>
    </citation>
    <scope>NUCLEOTIDE SEQUENCE [LARGE SCALE GENOMIC DNA]</scope>
    <source>
        <strain evidence="6 7">HR-AV</strain>
    </source>
</reference>
<dbReference type="RefSeq" id="WP_103787205.1">
    <property type="nucleotide sequence ID" value="NZ_PQVF01000001.1"/>
</dbReference>
<dbReference type="InterPro" id="IPR036187">
    <property type="entry name" value="DNA_mismatch_repair_MutS_sf"/>
</dbReference>
<evidence type="ECO:0000313" key="7">
    <source>
        <dbReference type="Proteomes" id="UP000236893"/>
    </source>
</evidence>
<keyword evidence="3" id="KW-0238">DNA-binding</keyword>
<name>A0A2S5A9Q4_9SPHI</name>
<evidence type="ECO:0000256" key="1">
    <source>
        <dbReference type="ARBA" id="ARBA00022741"/>
    </source>
</evidence>
<feature type="transmembrane region" description="Helical" evidence="4">
    <location>
        <begin position="51"/>
        <end position="69"/>
    </location>
</feature>
<dbReference type="GO" id="GO:0140664">
    <property type="term" value="F:ATP-dependent DNA damage sensor activity"/>
    <property type="evidence" value="ECO:0007669"/>
    <property type="project" value="InterPro"/>
</dbReference>
<dbReference type="GO" id="GO:0030983">
    <property type="term" value="F:mismatched DNA binding"/>
    <property type="evidence" value="ECO:0007669"/>
    <property type="project" value="InterPro"/>
</dbReference>
<dbReference type="InterPro" id="IPR000432">
    <property type="entry name" value="DNA_mismatch_repair_MutS_C"/>
</dbReference>
<evidence type="ECO:0000313" key="6">
    <source>
        <dbReference type="EMBL" id="POY39102.1"/>
    </source>
</evidence>
<gene>
    <name evidence="6" type="ORF">C3K47_00990</name>
</gene>
<dbReference type="AlphaFoldDB" id="A0A2S5A9Q4"/>
<evidence type="ECO:0000256" key="3">
    <source>
        <dbReference type="ARBA" id="ARBA00023125"/>
    </source>
</evidence>
<dbReference type="GO" id="GO:0005524">
    <property type="term" value="F:ATP binding"/>
    <property type="evidence" value="ECO:0007669"/>
    <property type="project" value="UniProtKB-KW"/>
</dbReference>
<evidence type="ECO:0000259" key="5">
    <source>
        <dbReference type="SMART" id="SM00534"/>
    </source>
</evidence>
<dbReference type="Gene3D" id="1.10.1420.10">
    <property type="match status" value="1"/>
</dbReference>
<dbReference type="SUPFAM" id="SSF48334">
    <property type="entry name" value="DNA repair protein MutS, domain III"/>
    <property type="match status" value="1"/>
</dbReference>
<protein>
    <submittedName>
        <fullName evidence="6">DNA mismatch repair protein MutS</fullName>
    </submittedName>
</protein>
<dbReference type="Pfam" id="PF00488">
    <property type="entry name" value="MutS_V"/>
    <property type="match status" value="1"/>
</dbReference>
<keyword evidence="4" id="KW-0812">Transmembrane</keyword>
<dbReference type="EMBL" id="PQVF01000001">
    <property type="protein sequence ID" value="POY39102.1"/>
    <property type="molecule type" value="Genomic_DNA"/>
</dbReference>
<dbReference type="SUPFAM" id="SSF52540">
    <property type="entry name" value="P-loop containing nucleoside triphosphate hydrolases"/>
    <property type="match status" value="1"/>
</dbReference>
<keyword evidence="7" id="KW-1185">Reference proteome</keyword>
<keyword evidence="4" id="KW-1133">Transmembrane helix</keyword>
<feature type="transmembrane region" description="Helical" evidence="4">
    <location>
        <begin position="210"/>
        <end position="229"/>
    </location>
</feature>
<comment type="caution">
    <text evidence="6">The sequence shown here is derived from an EMBL/GenBank/DDBJ whole genome shotgun (WGS) entry which is preliminary data.</text>
</comment>
<dbReference type="InterPro" id="IPR027417">
    <property type="entry name" value="P-loop_NTPase"/>
</dbReference>
<keyword evidence="1" id="KW-0547">Nucleotide-binding</keyword>
<dbReference type="PANTHER" id="PTHR11361">
    <property type="entry name" value="DNA MISMATCH REPAIR PROTEIN MUTS FAMILY MEMBER"/>
    <property type="match status" value="1"/>
</dbReference>
<dbReference type="GO" id="GO:0006298">
    <property type="term" value="P:mismatch repair"/>
    <property type="evidence" value="ECO:0007669"/>
    <property type="project" value="InterPro"/>
</dbReference>
<dbReference type="SMART" id="SM00534">
    <property type="entry name" value="MUTSac"/>
    <property type="match status" value="1"/>
</dbReference>
<evidence type="ECO:0000256" key="2">
    <source>
        <dbReference type="ARBA" id="ARBA00022840"/>
    </source>
</evidence>
<feature type="transmembrane region" description="Helical" evidence="4">
    <location>
        <begin position="28"/>
        <end position="45"/>
    </location>
</feature>
<dbReference type="Gene3D" id="3.40.50.300">
    <property type="entry name" value="P-loop containing nucleotide triphosphate hydrolases"/>
    <property type="match status" value="1"/>
</dbReference>
<sequence length="598" mass="68064">MTEYYQQQLITSKTEIERFSQLINRFSLFRLGVILGGLSLLFLSFKFDNLLLSALIALFIIILFGWLVVKQTGFEKQREYFTARKMVLENELDSIADRGNIYSDGKDFIDDHHQYTSDLDIFGPSSLFQLLNRGATKLGVHELGHWLKSPAEVSVINIRQEAIKELSQKKDWRIHFQTVLVFNLKLDNDIVSNLHHYLKQPIEQHKRLRLYVKAAPFIFLSILICTLLVPKTSIFLLLISLIHAGLIVNNQLYINKTDALIGKIGKTLGAYAEAFKAIENETWQSSLCVHLTDSLTTGTANNISASIKQLSELIKKLDYRLNVYAAMVLNAIFLWDLKQVFAVEDWKESNKANIDEAFHVLAKFETLNSLTSLCVNNPEWVFPTVQESKKYLLEGKELGHPLIPKALRIHNDYSLNHECKIDIITGSNMAGKSTFLRTIGINTVMALCGAPVCARAMHISPVELITYMRIRDSLNESTSTFKAELNRLQMVLDLVPKKENAFFLIDEMLRGTNSVDKYRGSKAVVEKLVACKGVGIVATHDLQIAHLIQKYPSYIRNYYFDIEVRNGTMHFDYKLKAGECKTFNASLLLKQIGVEIDE</sequence>
<keyword evidence="4" id="KW-0472">Membrane</keyword>
<dbReference type="Proteomes" id="UP000236893">
    <property type="component" value="Unassembled WGS sequence"/>
</dbReference>
<keyword evidence="2" id="KW-0067">ATP-binding</keyword>
<evidence type="ECO:0000256" key="4">
    <source>
        <dbReference type="SAM" id="Phobius"/>
    </source>
</evidence>
<feature type="domain" description="DNA mismatch repair proteins mutS family" evidence="5">
    <location>
        <begin position="419"/>
        <end position="598"/>
    </location>
</feature>
<dbReference type="InterPro" id="IPR045076">
    <property type="entry name" value="MutS"/>
</dbReference>
<dbReference type="GO" id="GO:0005829">
    <property type="term" value="C:cytosol"/>
    <property type="evidence" value="ECO:0007669"/>
    <property type="project" value="TreeGrafter"/>
</dbReference>
<proteinExistence type="predicted"/>
<organism evidence="6 7">
    <name type="scientific">Solitalea longa</name>
    <dbReference type="NCBI Taxonomy" id="2079460"/>
    <lineage>
        <taxon>Bacteria</taxon>
        <taxon>Pseudomonadati</taxon>
        <taxon>Bacteroidota</taxon>
        <taxon>Sphingobacteriia</taxon>
        <taxon>Sphingobacteriales</taxon>
        <taxon>Sphingobacteriaceae</taxon>
        <taxon>Solitalea</taxon>
    </lineage>
</organism>